<feature type="transmembrane region" description="Helical" evidence="1">
    <location>
        <begin position="76"/>
        <end position="95"/>
    </location>
</feature>
<sequence>MVAKLVDVPEITSVLPIFDDLFGRFGIWIFVASILSIFSNTPINAAIKVFSFFVSMLIIYYTYTILFLGFFPKTQIILWSSISLISPMCAAVMWHAKETKRIANILAALPIVVMCTEWYITGSENTLLLVIYLCMIVCLLICVPQKVKRSLPIIVIAAVTTILLIKTGWMELIYGRLLNV</sequence>
<evidence type="ECO:0008006" key="4">
    <source>
        <dbReference type="Google" id="ProtNLM"/>
    </source>
</evidence>
<keyword evidence="1" id="KW-1133">Transmembrane helix</keyword>
<dbReference type="Proteomes" id="UP000198970">
    <property type="component" value="Chromosome I"/>
</dbReference>
<reference evidence="2 3" key="1">
    <citation type="submission" date="2016-10" db="EMBL/GenBank/DDBJ databases">
        <authorList>
            <person name="Varghese N."/>
            <person name="Submissions S."/>
        </authorList>
    </citation>
    <scope>NUCLEOTIDE SEQUENCE [LARGE SCALE GENOMIC DNA]</scope>
    <source>
        <strain evidence="2 3">ATCC 19403</strain>
    </source>
</reference>
<protein>
    <recommendedName>
        <fullName evidence="4">Yip1 domain-containing protein</fullName>
    </recommendedName>
</protein>
<name>A0ABY1C3I8_9FIRM</name>
<evidence type="ECO:0000313" key="2">
    <source>
        <dbReference type="EMBL" id="SET60963.1"/>
    </source>
</evidence>
<feature type="transmembrane region" description="Helical" evidence="1">
    <location>
        <begin position="102"/>
        <end position="120"/>
    </location>
</feature>
<feature type="transmembrane region" description="Helical" evidence="1">
    <location>
        <begin position="150"/>
        <end position="169"/>
    </location>
</feature>
<gene>
    <name evidence="2" type="ORF">SAMN02745906_0653</name>
</gene>
<organism evidence="2 3">
    <name type="scientific">Lacrimispora sphenoides JCM 1415</name>
    <dbReference type="NCBI Taxonomy" id="1297793"/>
    <lineage>
        <taxon>Bacteria</taxon>
        <taxon>Bacillati</taxon>
        <taxon>Bacillota</taxon>
        <taxon>Clostridia</taxon>
        <taxon>Lachnospirales</taxon>
        <taxon>Lachnospiraceae</taxon>
        <taxon>Lacrimispora</taxon>
    </lineage>
</organism>
<feature type="transmembrane region" description="Helical" evidence="1">
    <location>
        <begin position="126"/>
        <end position="143"/>
    </location>
</feature>
<keyword evidence="3" id="KW-1185">Reference proteome</keyword>
<keyword evidence="1" id="KW-0472">Membrane</keyword>
<feature type="transmembrane region" description="Helical" evidence="1">
    <location>
        <begin position="21"/>
        <end position="38"/>
    </location>
</feature>
<dbReference type="EMBL" id="LT630003">
    <property type="protein sequence ID" value="SET60963.1"/>
    <property type="molecule type" value="Genomic_DNA"/>
</dbReference>
<evidence type="ECO:0000256" key="1">
    <source>
        <dbReference type="SAM" id="Phobius"/>
    </source>
</evidence>
<feature type="transmembrane region" description="Helical" evidence="1">
    <location>
        <begin position="50"/>
        <end position="70"/>
    </location>
</feature>
<keyword evidence="1" id="KW-0812">Transmembrane</keyword>
<accession>A0ABY1C3I8</accession>
<evidence type="ECO:0000313" key="3">
    <source>
        <dbReference type="Proteomes" id="UP000198970"/>
    </source>
</evidence>
<proteinExistence type="predicted"/>